<evidence type="ECO:0000256" key="1">
    <source>
        <dbReference type="ARBA" id="ARBA00006296"/>
    </source>
</evidence>
<evidence type="ECO:0000259" key="9">
    <source>
        <dbReference type="PROSITE" id="PS50086"/>
    </source>
</evidence>
<dbReference type="PROSITE" id="PS51957">
    <property type="entry name" value="LID"/>
    <property type="match status" value="1"/>
</dbReference>
<feature type="compositionally biased region" description="Gly residues" evidence="7">
    <location>
        <begin position="922"/>
        <end position="977"/>
    </location>
</feature>
<dbReference type="CDD" id="cd11813">
    <property type="entry name" value="SH3_SGSM3"/>
    <property type="match status" value="1"/>
</dbReference>
<dbReference type="GO" id="GO:0005096">
    <property type="term" value="F:GTPase activator activity"/>
    <property type="evidence" value="ECO:0007669"/>
    <property type="project" value="TreeGrafter"/>
</dbReference>
<accession>A0A162C6U5</accession>
<dbReference type="Gene3D" id="1.10.8.270">
    <property type="entry name" value="putative rabgap domain of human tbc1 domain family member 14 like domains"/>
    <property type="match status" value="1"/>
</dbReference>
<dbReference type="InterPro" id="IPR035833">
    <property type="entry name" value="SGSM3_SH3"/>
</dbReference>
<evidence type="ECO:0000259" key="11">
    <source>
        <dbReference type="PROSITE" id="PS51957"/>
    </source>
</evidence>
<dbReference type="Gene3D" id="2.10.110.10">
    <property type="entry name" value="Cysteine Rich Protein"/>
    <property type="match status" value="1"/>
</dbReference>
<evidence type="ECO:0000256" key="3">
    <source>
        <dbReference type="ARBA" id="ARBA00022443"/>
    </source>
</evidence>
<dbReference type="PROSITE" id="PS50826">
    <property type="entry name" value="RUN"/>
    <property type="match status" value="1"/>
</dbReference>
<dbReference type="InterPro" id="IPR001452">
    <property type="entry name" value="SH3_domain"/>
</dbReference>
<dbReference type="FunFam" id="2.30.30.40:FF:000115">
    <property type="entry name" value="Small G protein signaling modulator 3 homolog"/>
    <property type="match status" value="1"/>
</dbReference>
<keyword evidence="3 5" id="KW-0728">SH3 domain</keyword>
<dbReference type="Proteomes" id="UP000076858">
    <property type="component" value="Unassembled WGS sequence"/>
</dbReference>
<reference evidence="12 13" key="1">
    <citation type="submission" date="2016-03" db="EMBL/GenBank/DDBJ databases">
        <title>EvidentialGene: Evidence-directed Construction of Genes on Genomes.</title>
        <authorList>
            <person name="Gilbert D.G."/>
            <person name="Choi J.-H."/>
            <person name="Mockaitis K."/>
            <person name="Colbourne J."/>
            <person name="Pfrender M."/>
        </authorList>
    </citation>
    <scope>NUCLEOTIDE SEQUENCE [LARGE SCALE GENOMIC DNA]</scope>
    <source>
        <strain evidence="12 13">Xinb3</strain>
        <tissue evidence="12">Complete organism</tissue>
    </source>
</reference>
<dbReference type="CDD" id="cd17688">
    <property type="entry name" value="RUN_SGSM3"/>
    <property type="match status" value="1"/>
</dbReference>
<dbReference type="FunFam" id="1.10.472.80:FF:000012">
    <property type="entry name" value="Small G protein signaling modulator 3"/>
    <property type="match status" value="1"/>
</dbReference>
<dbReference type="Gene3D" id="1.10.10.750">
    <property type="entry name" value="Ypt/Rab-GAP domain of gyp1p, domain 1"/>
    <property type="match status" value="1"/>
</dbReference>
<feature type="compositionally biased region" description="Pro residues" evidence="7">
    <location>
        <begin position="847"/>
        <end position="858"/>
    </location>
</feature>
<feature type="domain" description="LIM interaction" evidence="11">
    <location>
        <begin position="1282"/>
        <end position="1321"/>
    </location>
</feature>
<dbReference type="SUPFAM" id="SSF140741">
    <property type="entry name" value="RUN domain-like"/>
    <property type="match status" value="1"/>
</dbReference>
<feature type="region of interest" description="Disordered" evidence="7">
    <location>
        <begin position="797"/>
        <end position="1006"/>
    </location>
</feature>
<feature type="domain" description="RUN" evidence="10">
    <location>
        <begin position="616"/>
        <end position="779"/>
    </location>
</feature>
<comment type="caution">
    <text evidence="12">The sequence shown here is derived from an EMBL/GenBank/DDBJ whole genome shotgun (WGS) entry which is preliminary data.</text>
</comment>
<dbReference type="SUPFAM" id="SSF50044">
    <property type="entry name" value="SH3-domain"/>
    <property type="match status" value="1"/>
</dbReference>
<dbReference type="PROSITE" id="PS50002">
    <property type="entry name" value="SH3"/>
    <property type="match status" value="1"/>
</dbReference>
<dbReference type="SMART" id="SM00164">
    <property type="entry name" value="TBC"/>
    <property type="match status" value="1"/>
</dbReference>
<dbReference type="EMBL" id="LRGB01001361">
    <property type="protein sequence ID" value="KZS12242.1"/>
    <property type="molecule type" value="Genomic_DNA"/>
</dbReference>
<evidence type="ECO:0000259" key="10">
    <source>
        <dbReference type="PROSITE" id="PS50826"/>
    </source>
</evidence>
<feature type="domain" description="SH3" evidence="8">
    <location>
        <begin position="541"/>
        <end position="600"/>
    </location>
</feature>
<dbReference type="PANTHER" id="PTHR47219:SF13">
    <property type="entry name" value="RUN AND TBC1 DOMAIN-CONTAINING PROTEIN 3"/>
    <property type="match status" value="1"/>
</dbReference>
<evidence type="ECO:0000256" key="6">
    <source>
        <dbReference type="PROSITE-ProRule" id="PRU01302"/>
    </source>
</evidence>
<feature type="compositionally biased region" description="Polar residues" evidence="7">
    <location>
        <begin position="1349"/>
        <end position="1359"/>
    </location>
</feature>
<dbReference type="SMART" id="SM00326">
    <property type="entry name" value="SH3"/>
    <property type="match status" value="1"/>
</dbReference>
<feature type="compositionally biased region" description="Gly residues" evidence="7">
    <location>
        <begin position="892"/>
        <end position="911"/>
    </location>
</feature>
<dbReference type="InterPro" id="IPR004012">
    <property type="entry name" value="Run_dom"/>
</dbReference>
<dbReference type="FunFam" id="1.10.10.750:FF:000015">
    <property type="entry name" value="Small G protein signaling modulator"/>
    <property type="match status" value="1"/>
</dbReference>
<comment type="similarity">
    <text evidence="1">Belongs to the small G protein signaling modulator family.</text>
</comment>
<dbReference type="Pfam" id="PF01803">
    <property type="entry name" value="LIM_bind"/>
    <property type="match status" value="1"/>
</dbReference>
<feature type="compositionally biased region" description="Low complexity" evidence="7">
    <location>
        <begin position="912"/>
        <end position="921"/>
    </location>
</feature>
<dbReference type="GO" id="GO:0031267">
    <property type="term" value="F:small GTPase binding"/>
    <property type="evidence" value="ECO:0007669"/>
    <property type="project" value="TreeGrafter"/>
</dbReference>
<dbReference type="GO" id="GO:0030274">
    <property type="term" value="F:LIM domain binding"/>
    <property type="evidence" value="ECO:0007669"/>
    <property type="project" value="UniProtKB-UniRule"/>
</dbReference>
<feature type="domain" description="Rab-GAP TBC" evidence="9">
    <location>
        <begin position="171"/>
        <end position="362"/>
    </location>
</feature>
<evidence type="ECO:0000256" key="2">
    <source>
        <dbReference type="ARBA" id="ARBA00006928"/>
    </source>
</evidence>
<feature type="region of interest" description="Disordered" evidence="7">
    <location>
        <begin position="1230"/>
        <end position="1278"/>
    </location>
</feature>
<dbReference type="Pfam" id="PF00566">
    <property type="entry name" value="RabGAP-TBC"/>
    <property type="match status" value="1"/>
</dbReference>
<dbReference type="OrthoDB" id="44736at2759"/>
<feature type="region of interest" description="Disordered" evidence="7">
    <location>
        <begin position="1307"/>
        <end position="1368"/>
    </location>
</feature>
<dbReference type="Pfam" id="PF17916">
    <property type="entry name" value="LID"/>
    <property type="match status" value="1"/>
</dbReference>
<sequence>MDLALSLFGNHSTEGYISGKDIALQNSQVACAEDDDGEFNIDVSEGITISGDGQIPPGLINPGGPFSALIPSMVPQEILVKLNNTKETEDPNEQPEFRFDEFGFRVEEEDGPEPVSNKLLSTPFIEDPQQRLMWIAYLEFTHNTEVGDLTWDKVQPRLLRTEKLNNMIRAGIPHSLRPQIWMRLSGALEKKLNSDVSYKEIVRASSNDHLMVSRQIEKDLLRTLPSNVCFSLPQGTGIARLRRVLRGIGWLYPDLGYCQGVSVIAAVFLLLLEEEDAFWLLCAIVEDLLPASYYTPSLIGVQADQRVLRQLLVNFLPSVDTLLRDHDIELSLIALPWFVTLFTSVLHIRVLLRVWDLFFCEGSVAIFRIALAMIRSHEPQLRELQNSADIFNALSDLPRTIHEVDELLDVAYSLAGSFSDVTLDSYRRRHLAYLMSDRGTLVGNPESAANLPKQHLSRRKVKTSRPLLQMLLFGDEEDQDDMRSKNIRQTEVLVDLREAVLQIGRHFQLSDARLAHLPLTPDYSMESHTQDHEIYAGVMRSKKRRAKALLDFERHDDDELGFRKNDVITVISQKDEDCWIGELNGLRGWFPAKFVQLLDERSKQYSSAGDDSINENIAHLVRGTLAPTIKHVLEHGMKKASILGTTCHPWLFIEEAASKEVEKDFASVYSRLILCKTFRLDEDGKVLTPEELLYRCVQAVNISHDAVHAQMDVKLRSLICMGLNEQVLHLWLEVLGSSISTIQKWYYPGSFLASPGWVQVKCDLRVLTQFPFNLNLEWELPANKKNVNRQPLKEGVRDIYNSSPVPPGPSTPGQGGGNSNHFPSPGPGYNPQGGPGGPGPHFNGPSGAPPPFSSPYPSPGSVGPGQSGNSGPHPPQGHPGFPGGSHPQFGPGPNGGPGGHPGFGGHPGHGPGMPSVMASPMGGPGGMGGHPPNMGGVGPPMGGPGSGPGGPNPGMGPMGGPGSMGGMGGPGPIGGPMGGPPGPMGGPGERIDQHPGGPPFFNRRHPGPYFNQPDYRIYELNKRLQQRTEVVAMESDNLWWDAFATEFFEDDATLTLTFCLEDGPKRYTIGRTLIPRYFRTIFEGGVTELNYQLRHAKESFHQTTITLDCDQCTMITQHGKPMYTKVCTEGRLILEFTFDDLMRIKSWHFAVRTHRELVPRHESVLASQDPSLLDQMSKNVTRQGITPATLNYLRLCVILEPMQELMSRHKAYALSPRDCLKTTLFQKWQRMVAPPETQRPPNKRRKRKGSQTGGGAGINQAQPAAPNKKRSPGPNFSLASQDVMVVGEPSLMGGEFGDEDERLITRLENTQYDPAVSLDDPSGGGGGGPPSAPPSQFNSGPPAELGCRTSGTERSQSVGRGSKAGRRK</sequence>
<proteinExistence type="inferred from homology"/>
<dbReference type="Gene3D" id="1.20.58.900">
    <property type="match status" value="1"/>
</dbReference>
<dbReference type="PROSITE" id="PS50086">
    <property type="entry name" value="TBC_RABGAP"/>
    <property type="match status" value="1"/>
</dbReference>
<evidence type="ECO:0000256" key="4">
    <source>
        <dbReference type="ARBA" id="ARBA00030864"/>
    </source>
</evidence>
<dbReference type="FunFam" id="2.10.110.10:FF:000045">
    <property type="entry name" value="LIM domain-binding protein 1 isoform X1"/>
    <property type="match status" value="1"/>
</dbReference>
<dbReference type="InterPro" id="IPR050302">
    <property type="entry name" value="Rab_GAP_TBC_domain"/>
</dbReference>
<dbReference type="SMART" id="SM00593">
    <property type="entry name" value="RUN"/>
    <property type="match status" value="1"/>
</dbReference>
<dbReference type="InterPro" id="IPR029005">
    <property type="entry name" value="LIM-bd/SEUSS"/>
</dbReference>
<dbReference type="InterPro" id="IPR036028">
    <property type="entry name" value="SH3-like_dom_sf"/>
</dbReference>
<evidence type="ECO:0000313" key="12">
    <source>
        <dbReference type="EMBL" id="KZS12242.1"/>
    </source>
</evidence>
<evidence type="ECO:0000256" key="7">
    <source>
        <dbReference type="SAM" id="MobiDB-lite"/>
    </source>
</evidence>
<dbReference type="InterPro" id="IPR035969">
    <property type="entry name" value="Rab-GAP_TBC_sf"/>
</dbReference>
<dbReference type="Pfam" id="PF02759">
    <property type="entry name" value="RUN"/>
    <property type="match status" value="1"/>
</dbReference>
<dbReference type="SUPFAM" id="SSF47923">
    <property type="entry name" value="Ypt/Rab-GAP domain of gyp1p"/>
    <property type="match status" value="2"/>
</dbReference>
<dbReference type="Pfam" id="PF00018">
    <property type="entry name" value="SH3_1"/>
    <property type="match status" value="1"/>
</dbReference>
<dbReference type="Gene3D" id="1.10.472.80">
    <property type="entry name" value="Ypt/Rab-GAP domain of gyp1p, domain 3"/>
    <property type="match status" value="1"/>
</dbReference>
<keyword evidence="13" id="KW-1185">Reference proteome</keyword>
<dbReference type="STRING" id="35525.A0A162C6U5"/>
<evidence type="ECO:0000259" key="8">
    <source>
        <dbReference type="PROSITE" id="PS50002"/>
    </source>
</evidence>
<organism evidence="12 13">
    <name type="scientific">Daphnia magna</name>
    <dbReference type="NCBI Taxonomy" id="35525"/>
    <lineage>
        <taxon>Eukaryota</taxon>
        <taxon>Metazoa</taxon>
        <taxon>Ecdysozoa</taxon>
        <taxon>Arthropoda</taxon>
        <taxon>Crustacea</taxon>
        <taxon>Branchiopoda</taxon>
        <taxon>Diplostraca</taxon>
        <taxon>Cladocera</taxon>
        <taxon>Anomopoda</taxon>
        <taxon>Daphniidae</taxon>
        <taxon>Daphnia</taxon>
    </lineage>
</organism>
<evidence type="ECO:0000313" key="13">
    <source>
        <dbReference type="Proteomes" id="UP000076858"/>
    </source>
</evidence>
<dbReference type="InterPro" id="IPR037213">
    <property type="entry name" value="Run_dom_sf"/>
</dbReference>
<gene>
    <name evidence="12" type="ORF">APZ42_022280</name>
</gene>
<evidence type="ECO:0000256" key="5">
    <source>
        <dbReference type="PROSITE-ProRule" id="PRU00192"/>
    </source>
</evidence>
<name>A0A162C6U5_9CRUS</name>
<dbReference type="PANTHER" id="PTHR47219">
    <property type="entry name" value="RAB GTPASE-ACTIVATING PROTEIN 1-LIKE"/>
    <property type="match status" value="1"/>
</dbReference>
<dbReference type="FunFam" id="1.10.8.270:FF:000013">
    <property type="entry name" value="Small G protein signaling modulator 3"/>
    <property type="match status" value="1"/>
</dbReference>
<protein>
    <recommendedName>
        <fullName evidence="4">RUN and TBC1 domain-containing protein 3</fullName>
    </recommendedName>
</protein>
<dbReference type="InterPro" id="IPR000195">
    <property type="entry name" value="Rab-GAP-TBC_dom"/>
</dbReference>
<comment type="similarity">
    <text evidence="2 6">Belongs to the LDB family.</text>
</comment>
<dbReference type="InterPro" id="IPR041363">
    <property type="entry name" value="LID"/>
</dbReference>